<evidence type="ECO:0000313" key="8">
    <source>
        <dbReference type="Proteomes" id="UP000295531"/>
    </source>
</evidence>
<feature type="compositionally biased region" description="Low complexity" evidence="4">
    <location>
        <begin position="174"/>
        <end position="204"/>
    </location>
</feature>
<feature type="chain" id="PRO_5020460780" evidence="5">
    <location>
        <begin position="22"/>
        <end position="565"/>
    </location>
</feature>
<dbReference type="GO" id="GO:0009306">
    <property type="term" value="P:protein secretion"/>
    <property type="evidence" value="ECO:0007669"/>
    <property type="project" value="InterPro"/>
</dbReference>
<evidence type="ECO:0000259" key="6">
    <source>
        <dbReference type="SMART" id="SM00965"/>
    </source>
</evidence>
<dbReference type="Pfam" id="PF07655">
    <property type="entry name" value="Secretin_N_2"/>
    <property type="match status" value="1"/>
</dbReference>
<feature type="compositionally biased region" description="Low complexity" evidence="4">
    <location>
        <begin position="211"/>
        <end position="223"/>
    </location>
</feature>
<dbReference type="AlphaFoldDB" id="A0A4R6P4J7"/>
<reference evidence="7 8" key="1">
    <citation type="submission" date="2019-03" db="EMBL/GenBank/DDBJ databases">
        <title>Freshwater and sediment microbial communities from various areas in North America, analyzing microbe dynamics in response to fracking.</title>
        <authorList>
            <person name="Lamendella R."/>
        </authorList>
    </citation>
    <scope>NUCLEOTIDE SEQUENCE [LARGE SCALE GENOMIC DNA]</scope>
    <source>
        <strain evidence="7 8">18_TX</strain>
    </source>
</reference>
<dbReference type="Gene3D" id="3.30.1370.130">
    <property type="match status" value="1"/>
</dbReference>
<dbReference type="SMART" id="SM00965">
    <property type="entry name" value="STN"/>
    <property type="match status" value="1"/>
</dbReference>
<dbReference type="PANTHER" id="PTHR30332:SF17">
    <property type="entry name" value="TYPE IV PILIATION SYSTEM PROTEIN DR_0774-RELATED"/>
    <property type="match status" value="1"/>
</dbReference>
<dbReference type="InterPro" id="IPR011514">
    <property type="entry name" value="Secretin_N_2"/>
</dbReference>
<sequence length="565" mass="61400">MNRLVIMALSTILLSLLTACAYHPNHQPQAVYDALESDRQEAAEKQPNSDVPADVADYLSQPLQAAGGKTSDLVREQRFVLQAKALDAREFFYSLTIDTPYNIIVHPDVKGEISLDLKDVTIAETLAVIEDTYGYEIKQTGRMIQVFPSGVRTKTFSLDYLSLKRFGMSQTQISSGGVSQNDNGNNGSNNFNNSSNSNNFNNPGLLGGSGSSNSGNLNNQSMQGGNGASVSSQSETDLWGELQDMLEKVAGGGTVVMSPQAGIVSVTAQPSKLRAVGEFLATLQTRLQRQVILEARIVEVTLADGFEQGIQWSKLDQYADGLGNGFDINLNGSTPTDLAAATSNGLFGLRFNDNNFSSFLSLLQTQGSVQVLSNPRVSASNNQKAVIKIGEDEYYVTDVQSQTNTSGLNDALTSSDVELTPFFSGISLDVTPQISDDDVVTLHVHPSVVETAEQEKVIEIGNETLRLPLARSNIRESDTIVRARNGEIVVLGGLMQTSTTEDIEQVPLMGDLPLIGNLFKNRVNRTEKKELVILIKPTVIGVDTWREELQRSQDLLKTWFPDLAN</sequence>
<dbReference type="InterPro" id="IPR011662">
    <property type="entry name" value="Secretin/TonB_short_N"/>
</dbReference>
<dbReference type="Pfam" id="PF00263">
    <property type="entry name" value="Secretin"/>
    <property type="match status" value="1"/>
</dbReference>
<dbReference type="RefSeq" id="WP_133539813.1">
    <property type="nucleotide sequence ID" value="NZ_SNXI01000008.1"/>
</dbReference>
<keyword evidence="1" id="KW-0813">Transport</keyword>
<dbReference type="GO" id="GO:0015627">
    <property type="term" value="C:type II protein secretion system complex"/>
    <property type="evidence" value="ECO:0007669"/>
    <property type="project" value="TreeGrafter"/>
</dbReference>
<dbReference type="InterPro" id="IPR050810">
    <property type="entry name" value="Bact_Secretion_Sys_Channel"/>
</dbReference>
<keyword evidence="8" id="KW-1185">Reference proteome</keyword>
<dbReference type="GO" id="GO:0009297">
    <property type="term" value="P:pilus assembly"/>
    <property type="evidence" value="ECO:0007669"/>
    <property type="project" value="InterPro"/>
</dbReference>
<evidence type="ECO:0000256" key="3">
    <source>
        <dbReference type="ARBA" id="ARBA00023237"/>
    </source>
</evidence>
<name>A0A4R6P4J7_9GAMM</name>
<protein>
    <submittedName>
        <fullName evidence="7">MSHA biogenesis protein MshL</fullName>
    </submittedName>
</protein>
<proteinExistence type="predicted"/>
<evidence type="ECO:0000256" key="5">
    <source>
        <dbReference type="SAM" id="SignalP"/>
    </source>
</evidence>
<organism evidence="7 8">
    <name type="scientific">Idiomarina aquatica</name>
    <dbReference type="NCBI Taxonomy" id="1327752"/>
    <lineage>
        <taxon>Bacteria</taxon>
        <taxon>Pseudomonadati</taxon>
        <taxon>Pseudomonadota</taxon>
        <taxon>Gammaproteobacteria</taxon>
        <taxon>Alteromonadales</taxon>
        <taxon>Idiomarinaceae</taxon>
        <taxon>Idiomarina</taxon>
    </lineage>
</organism>
<dbReference type="PRINTS" id="PR00811">
    <property type="entry name" value="BCTERIALGSPD"/>
</dbReference>
<evidence type="ECO:0000256" key="2">
    <source>
        <dbReference type="ARBA" id="ARBA00023136"/>
    </source>
</evidence>
<dbReference type="PROSITE" id="PS51257">
    <property type="entry name" value="PROKAR_LIPOPROTEIN"/>
    <property type="match status" value="1"/>
</dbReference>
<feature type="signal peptide" evidence="5">
    <location>
        <begin position="1"/>
        <end position="21"/>
    </location>
</feature>
<comment type="caution">
    <text evidence="7">The sequence shown here is derived from an EMBL/GenBank/DDBJ whole genome shotgun (WGS) entry which is preliminary data.</text>
</comment>
<accession>A0A4R6P4J7</accession>
<evidence type="ECO:0000313" key="7">
    <source>
        <dbReference type="EMBL" id="TDP32754.1"/>
    </source>
</evidence>
<evidence type="ECO:0000256" key="1">
    <source>
        <dbReference type="ARBA" id="ARBA00022448"/>
    </source>
</evidence>
<keyword evidence="3" id="KW-0998">Cell outer membrane</keyword>
<dbReference type="OrthoDB" id="9775455at2"/>
<dbReference type="Proteomes" id="UP000295531">
    <property type="component" value="Unassembled WGS sequence"/>
</dbReference>
<keyword evidence="2" id="KW-0472">Membrane</keyword>
<dbReference type="GO" id="GO:0019867">
    <property type="term" value="C:outer membrane"/>
    <property type="evidence" value="ECO:0007669"/>
    <property type="project" value="InterPro"/>
</dbReference>
<dbReference type="EMBL" id="SNXI01000008">
    <property type="protein sequence ID" value="TDP32754.1"/>
    <property type="molecule type" value="Genomic_DNA"/>
</dbReference>
<evidence type="ECO:0000256" key="4">
    <source>
        <dbReference type="SAM" id="MobiDB-lite"/>
    </source>
</evidence>
<dbReference type="PANTHER" id="PTHR30332">
    <property type="entry name" value="PROBABLE GENERAL SECRETION PATHWAY PROTEIN D"/>
    <property type="match status" value="1"/>
</dbReference>
<feature type="domain" description="Secretin/TonB short N-terminal" evidence="6">
    <location>
        <begin position="101"/>
        <end position="149"/>
    </location>
</feature>
<dbReference type="InterPro" id="IPR013358">
    <property type="entry name" value="Pilus_biogenesis_MshL"/>
</dbReference>
<dbReference type="InterPro" id="IPR001775">
    <property type="entry name" value="GspD/PilQ"/>
</dbReference>
<dbReference type="NCBIfam" id="TIGR02519">
    <property type="entry name" value="pilus_MshL"/>
    <property type="match status" value="1"/>
</dbReference>
<gene>
    <name evidence="7" type="ORF">DEU29_10899</name>
</gene>
<feature type="region of interest" description="Disordered" evidence="4">
    <location>
        <begin position="172"/>
        <end position="236"/>
    </location>
</feature>
<keyword evidence="5" id="KW-0732">Signal</keyword>
<dbReference type="InterPro" id="IPR004846">
    <property type="entry name" value="T2SS/T3SS_dom"/>
</dbReference>